<evidence type="ECO:0000256" key="1">
    <source>
        <dbReference type="ARBA" id="ARBA00022676"/>
    </source>
</evidence>
<dbReference type="InterPro" id="IPR005940">
    <property type="entry name" value="Anthranilate_Pribosyl_Tfrase"/>
</dbReference>
<comment type="caution">
    <text evidence="7">The sequence shown here is derived from an EMBL/GenBank/DDBJ whole genome shotgun (WGS) entry which is preliminary data.</text>
</comment>
<dbReference type="SUPFAM" id="SSF52418">
    <property type="entry name" value="Nucleoside phosphorylase/phosphoribosyltransferase catalytic domain"/>
    <property type="match status" value="1"/>
</dbReference>
<dbReference type="Gene3D" id="3.40.1030.10">
    <property type="entry name" value="Nucleoside phosphorylase/phosphoribosyltransferase catalytic domain"/>
    <property type="match status" value="1"/>
</dbReference>
<proteinExistence type="predicted"/>
<evidence type="ECO:0000259" key="5">
    <source>
        <dbReference type="Pfam" id="PF00591"/>
    </source>
</evidence>
<dbReference type="PANTHER" id="PTHR43285">
    <property type="entry name" value="ANTHRANILATE PHOSPHORIBOSYLTRANSFERASE"/>
    <property type="match status" value="1"/>
</dbReference>
<keyword evidence="3" id="KW-0822">Tryptophan biosynthesis</keyword>
<accession>A0ABU7VTS4</accession>
<organism evidence="7 8">
    <name type="scientific">Paenibacillus haidiansis</name>
    <dbReference type="NCBI Taxonomy" id="1574488"/>
    <lineage>
        <taxon>Bacteria</taxon>
        <taxon>Bacillati</taxon>
        <taxon>Bacillota</taxon>
        <taxon>Bacilli</taxon>
        <taxon>Bacillales</taxon>
        <taxon>Paenibacillaceae</taxon>
        <taxon>Paenibacillus</taxon>
    </lineage>
</organism>
<keyword evidence="3" id="KW-0028">Amino-acid biosynthesis</keyword>
<evidence type="ECO:0000256" key="2">
    <source>
        <dbReference type="ARBA" id="ARBA00022679"/>
    </source>
</evidence>
<evidence type="ECO:0000259" key="6">
    <source>
        <dbReference type="Pfam" id="PF02885"/>
    </source>
</evidence>
<keyword evidence="4" id="KW-0057">Aromatic amino acid biosynthesis</keyword>
<keyword evidence="2" id="KW-0808">Transferase</keyword>
<feature type="domain" description="Glycosyl transferase family 3 N-terminal" evidence="6">
    <location>
        <begin position="5"/>
        <end position="69"/>
    </location>
</feature>
<dbReference type="InterPro" id="IPR000312">
    <property type="entry name" value="Glycosyl_Trfase_fam3"/>
</dbReference>
<feature type="domain" description="Glycosyl transferase family 3" evidence="5">
    <location>
        <begin position="89"/>
        <end position="327"/>
    </location>
</feature>
<evidence type="ECO:0000313" key="7">
    <source>
        <dbReference type="EMBL" id="MEF2966793.1"/>
    </source>
</evidence>
<name>A0ABU7VTS4_9BACL</name>
<dbReference type="InterPro" id="IPR017459">
    <property type="entry name" value="Glycosyl_Trfase_fam3_N_dom"/>
</dbReference>
<reference evidence="7 8" key="1">
    <citation type="submission" date="2024-02" db="EMBL/GenBank/DDBJ databases">
        <title>A nitrogen-fixing paenibacillus bacterium.</title>
        <authorList>
            <person name="Zhang W.L."/>
            <person name="Chen S.F."/>
        </authorList>
    </citation>
    <scope>NUCLEOTIDE SEQUENCE [LARGE SCALE GENOMIC DNA]</scope>
    <source>
        <strain evidence="7 8">M1</strain>
    </source>
</reference>
<evidence type="ECO:0000313" key="8">
    <source>
        <dbReference type="Proteomes" id="UP001306950"/>
    </source>
</evidence>
<keyword evidence="8" id="KW-1185">Reference proteome</keyword>
<dbReference type="SUPFAM" id="SSF47648">
    <property type="entry name" value="Nucleoside phosphorylase/phosphoribosyltransferase N-terminal domain"/>
    <property type="match status" value="1"/>
</dbReference>
<protein>
    <submittedName>
        <fullName evidence="7">Anthranilate phosphoribosyltransferase</fullName>
    </submittedName>
</protein>
<dbReference type="GO" id="GO:0016757">
    <property type="term" value="F:glycosyltransferase activity"/>
    <property type="evidence" value="ECO:0007669"/>
    <property type="project" value="UniProtKB-KW"/>
</dbReference>
<dbReference type="Pfam" id="PF00591">
    <property type="entry name" value="Glycos_transf_3"/>
    <property type="match status" value="1"/>
</dbReference>
<evidence type="ECO:0000256" key="4">
    <source>
        <dbReference type="ARBA" id="ARBA00023141"/>
    </source>
</evidence>
<sequence>MNMTEILREVGRGKRGARDLTFEEATAAAELIFGKQASDAQIGAFFLAERFKMESVEELHAFIQVCRKYAFRSPRPNSLDCAGPYDGRKSTFMTGLATSFVLAAAGSPVTLHGTAPLPPKWGVTLPDVLAEMGLEGGALPRARAEKAADETGVLFVDAEEGCPPLAELRRIREEIGLRTILNTVEKLADYGCSPYLVYGVYHNTIFDRTAQLLERLDYRRALIVQGVEGSEDVYIDRTTRVYLVENGEAKLHVIDPEAYGLEASAPEPLTTAAGQLRITEAVLTGEAHIAYINQVLLNGGLRLHLVGLSDSIEEGIYTCKSLLDSGAPWEAYRQWRAVVTNHLATVKHP</sequence>
<dbReference type="Gene3D" id="1.20.970.10">
    <property type="entry name" value="Transferase, Pyrimidine Nucleoside Phosphorylase, Chain C"/>
    <property type="match status" value="1"/>
</dbReference>
<dbReference type="EMBL" id="JAZHPZ010000005">
    <property type="protein sequence ID" value="MEF2966793.1"/>
    <property type="molecule type" value="Genomic_DNA"/>
</dbReference>
<evidence type="ECO:0000256" key="3">
    <source>
        <dbReference type="ARBA" id="ARBA00022822"/>
    </source>
</evidence>
<keyword evidence="1 7" id="KW-0328">Glycosyltransferase</keyword>
<dbReference type="PANTHER" id="PTHR43285:SF2">
    <property type="entry name" value="ANTHRANILATE PHOSPHORIBOSYLTRANSFERASE"/>
    <property type="match status" value="1"/>
</dbReference>
<dbReference type="InterPro" id="IPR035902">
    <property type="entry name" value="Nuc_phospho_transferase"/>
</dbReference>
<dbReference type="RefSeq" id="WP_331847003.1">
    <property type="nucleotide sequence ID" value="NZ_JAZHPZ010000005.1"/>
</dbReference>
<dbReference type="InterPro" id="IPR036320">
    <property type="entry name" value="Glycosyl_Trfase_fam3_N_dom_sf"/>
</dbReference>
<dbReference type="Proteomes" id="UP001306950">
    <property type="component" value="Unassembled WGS sequence"/>
</dbReference>
<gene>
    <name evidence="7" type="ORF">V3851_13205</name>
</gene>
<dbReference type="Pfam" id="PF02885">
    <property type="entry name" value="Glycos_trans_3N"/>
    <property type="match status" value="1"/>
</dbReference>